<dbReference type="Pfam" id="PF13489">
    <property type="entry name" value="Methyltransf_23"/>
    <property type="match status" value="1"/>
</dbReference>
<dbReference type="STRING" id="1330018.A0A167G975"/>
<dbReference type="AlphaFoldDB" id="A0A167G975"/>
<proteinExistence type="predicted"/>
<organism evidence="1 2">
    <name type="scientific">Calocera viscosa (strain TUFC12733)</name>
    <dbReference type="NCBI Taxonomy" id="1330018"/>
    <lineage>
        <taxon>Eukaryota</taxon>
        <taxon>Fungi</taxon>
        <taxon>Dikarya</taxon>
        <taxon>Basidiomycota</taxon>
        <taxon>Agaricomycotina</taxon>
        <taxon>Dacrymycetes</taxon>
        <taxon>Dacrymycetales</taxon>
        <taxon>Dacrymycetaceae</taxon>
        <taxon>Calocera</taxon>
    </lineage>
</organism>
<dbReference type="OrthoDB" id="184880at2759"/>
<keyword evidence="1" id="KW-0808">Transferase</keyword>
<dbReference type="Proteomes" id="UP000076738">
    <property type="component" value="Unassembled WGS sequence"/>
</dbReference>
<dbReference type="PANTHER" id="PTHR43591">
    <property type="entry name" value="METHYLTRANSFERASE"/>
    <property type="match status" value="1"/>
</dbReference>
<reference evidence="1 2" key="1">
    <citation type="journal article" date="2016" name="Mol. Biol. Evol.">
        <title>Comparative Genomics of Early-Diverging Mushroom-Forming Fungi Provides Insights into the Origins of Lignocellulose Decay Capabilities.</title>
        <authorList>
            <person name="Nagy L.G."/>
            <person name="Riley R."/>
            <person name="Tritt A."/>
            <person name="Adam C."/>
            <person name="Daum C."/>
            <person name="Floudas D."/>
            <person name="Sun H."/>
            <person name="Yadav J.S."/>
            <person name="Pangilinan J."/>
            <person name="Larsson K.H."/>
            <person name="Matsuura K."/>
            <person name="Barry K."/>
            <person name="Labutti K."/>
            <person name="Kuo R."/>
            <person name="Ohm R.A."/>
            <person name="Bhattacharya S.S."/>
            <person name="Shirouzu T."/>
            <person name="Yoshinaga Y."/>
            <person name="Martin F.M."/>
            <person name="Grigoriev I.V."/>
            <person name="Hibbett D.S."/>
        </authorList>
    </citation>
    <scope>NUCLEOTIDE SEQUENCE [LARGE SCALE GENOMIC DNA]</scope>
    <source>
        <strain evidence="1 2">TUFC12733</strain>
    </source>
</reference>
<dbReference type="EMBL" id="KV417345">
    <property type="protein sequence ID" value="KZO90317.1"/>
    <property type="molecule type" value="Genomic_DNA"/>
</dbReference>
<dbReference type="GO" id="GO:0008168">
    <property type="term" value="F:methyltransferase activity"/>
    <property type="evidence" value="ECO:0007669"/>
    <property type="project" value="UniProtKB-KW"/>
</dbReference>
<dbReference type="PANTHER" id="PTHR43591:SF24">
    <property type="entry name" value="2-METHOXY-6-POLYPRENYL-1,4-BENZOQUINOL METHYLASE, MITOCHONDRIAL"/>
    <property type="match status" value="1"/>
</dbReference>
<dbReference type="GO" id="GO:0032259">
    <property type="term" value="P:methylation"/>
    <property type="evidence" value="ECO:0007669"/>
    <property type="project" value="UniProtKB-KW"/>
</dbReference>
<dbReference type="CDD" id="cd02440">
    <property type="entry name" value="AdoMet_MTases"/>
    <property type="match status" value="1"/>
</dbReference>
<dbReference type="SUPFAM" id="SSF53335">
    <property type="entry name" value="S-adenosyl-L-methionine-dependent methyltransferases"/>
    <property type="match status" value="1"/>
</dbReference>
<gene>
    <name evidence="1" type="ORF">CALVIDRAFT_408412</name>
</gene>
<name>A0A167G975_CALVF</name>
<keyword evidence="2" id="KW-1185">Reference proteome</keyword>
<evidence type="ECO:0000313" key="2">
    <source>
        <dbReference type="Proteomes" id="UP000076738"/>
    </source>
</evidence>
<accession>A0A167G975</accession>
<sequence>MSANEPKYALVSDEPERQRLDSQHEQIKSIFNGKLLPDNLILKDGDRVLDAGTGTGVWALDIATLIPKTVEIDCIDITRRLFPASPPVNLHFSVGNILTLPASSAYTLVHQRFLTAAFSGSDWKTCLKNLYGALRPGGWLKMEELRALVLPDTLPNMERMLQFASAVEKGRDIDFAAVDHLEGWIKEAGFQEVQAEAQRWWLGPGEQGADNRAIIMEGWRAVRRGMKSFGNDLGMSDEEWNGFIHDIEKELAENESWLTVHSFTACKPYS</sequence>
<keyword evidence="1" id="KW-0489">Methyltransferase</keyword>
<evidence type="ECO:0000313" key="1">
    <source>
        <dbReference type="EMBL" id="KZO90317.1"/>
    </source>
</evidence>
<dbReference type="Gene3D" id="3.40.50.150">
    <property type="entry name" value="Vaccinia Virus protein VP39"/>
    <property type="match status" value="1"/>
</dbReference>
<protein>
    <submittedName>
        <fullName evidence="1">S-adenosyl-L-methionine-dependent methyltransferase</fullName>
    </submittedName>
</protein>
<dbReference type="InterPro" id="IPR029063">
    <property type="entry name" value="SAM-dependent_MTases_sf"/>
</dbReference>